<feature type="transmembrane region" description="Helical" evidence="2">
    <location>
        <begin position="192"/>
        <end position="212"/>
    </location>
</feature>
<feature type="transmembrane region" description="Helical" evidence="2">
    <location>
        <begin position="274"/>
        <end position="296"/>
    </location>
</feature>
<dbReference type="OrthoDB" id="618849at2759"/>
<feature type="transmembrane region" description="Helical" evidence="2">
    <location>
        <begin position="232"/>
        <end position="253"/>
    </location>
</feature>
<evidence type="ECO:0000256" key="1">
    <source>
        <dbReference type="SAM" id="MobiDB-lite"/>
    </source>
</evidence>
<feature type="transmembrane region" description="Helical" evidence="2">
    <location>
        <begin position="85"/>
        <end position="101"/>
    </location>
</feature>
<feature type="transmembrane region" description="Helical" evidence="2">
    <location>
        <begin position="149"/>
        <end position="171"/>
    </location>
</feature>
<dbReference type="Proteomes" id="UP000604825">
    <property type="component" value="Unassembled WGS sequence"/>
</dbReference>
<feature type="transmembrane region" description="Helical" evidence="2">
    <location>
        <begin position="121"/>
        <end position="143"/>
    </location>
</feature>
<protein>
    <recommendedName>
        <fullName evidence="5">BLE2 protein</fullName>
    </recommendedName>
</protein>
<proteinExistence type="predicted"/>
<dbReference type="AlphaFoldDB" id="A0A811SE28"/>
<keyword evidence="4" id="KW-1185">Reference proteome</keyword>
<comment type="caution">
    <text evidence="3">The sequence shown here is derived from an EMBL/GenBank/DDBJ whole genome shotgun (WGS) entry which is preliminary data.</text>
</comment>
<evidence type="ECO:0008006" key="5">
    <source>
        <dbReference type="Google" id="ProtNLM"/>
    </source>
</evidence>
<dbReference type="Gene3D" id="1.25.10.10">
    <property type="entry name" value="Leucine-rich Repeat Variant"/>
    <property type="match status" value="1"/>
</dbReference>
<evidence type="ECO:0000313" key="3">
    <source>
        <dbReference type="EMBL" id="CAD6341000.1"/>
    </source>
</evidence>
<keyword evidence="2" id="KW-1133">Transmembrane helix</keyword>
<reference evidence="3" key="1">
    <citation type="submission" date="2020-10" db="EMBL/GenBank/DDBJ databases">
        <authorList>
            <person name="Han B."/>
            <person name="Lu T."/>
            <person name="Zhao Q."/>
            <person name="Huang X."/>
            <person name="Zhao Y."/>
        </authorList>
    </citation>
    <scope>NUCLEOTIDE SEQUENCE</scope>
</reference>
<feature type="transmembrane region" description="Helical" evidence="2">
    <location>
        <begin position="316"/>
        <end position="336"/>
    </location>
</feature>
<sequence>MGHGGTAQPQSSGVERSVHMPADGGGAGHGGQGEVATPERRLNCFVRCVALIERLGNALGTLAFTWATVVLLGGFSTKLRHGNDFWFATTIFFLEAFRMFSRNNRTDYKVFFGTRGAFRSLGWNGLVLIVYLNGVVLCIPLLAPSLQDATGQFVVLFLPLLGILVAIGQFMCPGAPSLLARFPLRLRRAISLWSPVVAIIILLGASLKQYSLSKQQEHKNQYQDYYFYFKHYPVAICIAYGVLLVVVVLVTVSKMRFADIIKLVNIILGRKQEFWRRVVLNLCMIGAIVMAAFSFYGDDWYVAPVMIVVEASTPVLVSFGNFQVPAAVLRLVLPLIRFQYISKDYKNYCNKEDGATPSPAPSPAPSDGACDPDTINLAPSLNIFYGMVLGQGALYLVACVVEIFSFIPRRFLINRGGFKGQWGVDSVDLYYSYALEKCMESNVLAPNISLCNFAINYLNSDSTKRQLHGIRTAHTLLQRDPSRTRLLLKLKASTETMTRVMRMLHRTGRDRGDETIRLFSAKVIDQLAKSLLAVNCPGIVQNVSLLLDCGNQHKRVNPLLNTDEEEEQQHDLFVNATCNITERGDEVLDTGKLLETQEHSTQQICNSNEHNFWIVRRWRQVSEFWSVPQEGPLTEQDLLPVIGMSIIQSLATYDQSNCTEISKAVDLIRKITRFTSFCRTDTNYTDAEKKVLVHSSLKVFYRLTSIDGEIGITLRHKISKHPFLLRNLSEVLGDITSNYETRKVAAGIIRNLAIDASMRLAIGRVQRIITRLMHAFLTPDQPSSSAGASFPHSREALRKVAGQALAMLAIGNVDNCLTMLRQTGYSFIAELTTMIHFERYRCVAASLLRNVCMHARSELKETDLKQLSYISRVVLERILRAEGEELEIFIGLSSHIYEAIPEEFARDFEYGHIKVTFVKRLVDALNANMEPNADCPGIRRVILEQAIKLMEYDSSTVDCFHNLHMIEVLSTVEETISEAENYTIFMGDIGLMEAGEPLSSLVERAKQLLDVC</sequence>
<dbReference type="PANTHER" id="PTHR33115">
    <property type="entry name" value="ARM REPEAT SUPERFAMILY PROTEIN"/>
    <property type="match status" value="1"/>
</dbReference>
<feature type="compositionally biased region" description="Gly residues" evidence="1">
    <location>
        <begin position="23"/>
        <end position="33"/>
    </location>
</feature>
<accession>A0A811SE28</accession>
<dbReference type="InterPro" id="IPR011989">
    <property type="entry name" value="ARM-like"/>
</dbReference>
<feature type="transmembrane region" description="Helical" evidence="2">
    <location>
        <begin position="55"/>
        <end position="73"/>
    </location>
</feature>
<feature type="region of interest" description="Disordered" evidence="1">
    <location>
        <begin position="1"/>
        <end position="35"/>
    </location>
</feature>
<gene>
    <name evidence="3" type="ORF">NCGR_LOCUS65098</name>
</gene>
<feature type="transmembrane region" description="Helical" evidence="2">
    <location>
        <begin position="383"/>
        <end position="407"/>
    </location>
</feature>
<dbReference type="InterPro" id="IPR016024">
    <property type="entry name" value="ARM-type_fold"/>
</dbReference>
<keyword evidence="2" id="KW-0472">Membrane</keyword>
<name>A0A811SE28_9POAL</name>
<organism evidence="3 4">
    <name type="scientific">Miscanthus lutarioriparius</name>
    <dbReference type="NCBI Taxonomy" id="422564"/>
    <lineage>
        <taxon>Eukaryota</taxon>
        <taxon>Viridiplantae</taxon>
        <taxon>Streptophyta</taxon>
        <taxon>Embryophyta</taxon>
        <taxon>Tracheophyta</taxon>
        <taxon>Spermatophyta</taxon>
        <taxon>Magnoliopsida</taxon>
        <taxon>Liliopsida</taxon>
        <taxon>Poales</taxon>
        <taxon>Poaceae</taxon>
        <taxon>PACMAD clade</taxon>
        <taxon>Panicoideae</taxon>
        <taxon>Andropogonodae</taxon>
        <taxon>Andropogoneae</taxon>
        <taxon>Saccharinae</taxon>
        <taxon>Miscanthus</taxon>
    </lineage>
</organism>
<evidence type="ECO:0000313" key="4">
    <source>
        <dbReference type="Proteomes" id="UP000604825"/>
    </source>
</evidence>
<dbReference type="EMBL" id="CAJGYO010000103">
    <property type="protein sequence ID" value="CAD6341000.1"/>
    <property type="molecule type" value="Genomic_DNA"/>
</dbReference>
<keyword evidence="2" id="KW-0812">Transmembrane</keyword>
<dbReference type="PANTHER" id="PTHR33115:SF11">
    <property type="entry name" value="OS07G0654700 PROTEIN"/>
    <property type="match status" value="1"/>
</dbReference>
<dbReference type="SUPFAM" id="SSF48371">
    <property type="entry name" value="ARM repeat"/>
    <property type="match status" value="1"/>
</dbReference>
<evidence type="ECO:0000256" key="2">
    <source>
        <dbReference type="SAM" id="Phobius"/>
    </source>
</evidence>